<dbReference type="SMART" id="SM00220">
    <property type="entry name" value="S_TKc"/>
    <property type="match status" value="1"/>
</dbReference>
<name>A0A7C0XAT6_UNCW3</name>
<dbReference type="AlphaFoldDB" id="A0A7C0XAT6"/>
<dbReference type="Pfam" id="PF00069">
    <property type="entry name" value="Pkinase"/>
    <property type="match status" value="1"/>
</dbReference>
<evidence type="ECO:0000259" key="2">
    <source>
        <dbReference type="PROSITE" id="PS50011"/>
    </source>
</evidence>
<dbReference type="SUPFAM" id="SSF48452">
    <property type="entry name" value="TPR-like"/>
    <property type="match status" value="2"/>
</dbReference>
<accession>A0A7C0XAT6</accession>
<gene>
    <name evidence="3" type="ORF">ENG67_03890</name>
</gene>
<dbReference type="GO" id="GO:0005524">
    <property type="term" value="F:ATP binding"/>
    <property type="evidence" value="ECO:0007669"/>
    <property type="project" value="InterPro"/>
</dbReference>
<dbReference type="GO" id="GO:0004674">
    <property type="term" value="F:protein serine/threonine kinase activity"/>
    <property type="evidence" value="ECO:0007669"/>
    <property type="project" value="InterPro"/>
</dbReference>
<comment type="caution">
    <text evidence="3">The sequence shown here is derived from an EMBL/GenBank/DDBJ whole genome shotgun (WGS) entry which is preliminary data.</text>
</comment>
<dbReference type="PROSITE" id="PS50011">
    <property type="entry name" value="PROTEIN_KINASE_DOM"/>
    <property type="match status" value="1"/>
</dbReference>
<protein>
    <submittedName>
        <fullName evidence="3">Tetratricopeptide repeat protein</fullName>
    </submittedName>
</protein>
<dbReference type="Gene3D" id="3.30.200.20">
    <property type="entry name" value="Phosphorylase Kinase, domain 1"/>
    <property type="match status" value="1"/>
</dbReference>
<dbReference type="InterPro" id="IPR011990">
    <property type="entry name" value="TPR-like_helical_dom_sf"/>
</dbReference>
<dbReference type="EMBL" id="DRBW01000156">
    <property type="protein sequence ID" value="HDM90335.1"/>
    <property type="molecule type" value="Genomic_DNA"/>
</dbReference>
<dbReference type="Proteomes" id="UP000885931">
    <property type="component" value="Unassembled WGS sequence"/>
</dbReference>
<dbReference type="Gene3D" id="1.10.510.10">
    <property type="entry name" value="Transferase(Phosphotransferase) domain 1"/>
    <property type="match status" value="1"/>
</dbReference>
<evidence type="ECO:0000256" key="1">
    <source>
        <dbReference type="PROSITE-ProRule" id="PRU00339"/>
    </source>
</evidence>
<dbReference type="SUPFAM" id="SSF56112">
    <property type="entry name" value="Protein kinase-like (PK-like)"/>
    <property type="match status" value="1"/>
</dbReference>
<sequence length="987" mass="112729">MGSVLKVKRGSLIGDYEIVEPVGEGELGSVFKAKDLRNNRIVALKISNPGNEFKKRLSREFNILIHLNHPGIVKVYDFGYLDEDRSYMAMEFVEGAPITRVLHGFSQDLLRVILDILDVLDYIHSKGMIHSDIKPENILVVEKGKNSYEIKLLDFGFADELELSGTAGGTLGYIAPELFTGQKPDPRSDLYSLGVVLYEILTGQKPCTAKTMGELLKKQFYRDIRPPRDLNSQIPKEFEDIVLKLLHGSPTLRPNSAFEVVRMVVDKFDIEPPTRFQEARKGFILSSPFVGRESLMDSVKDLMRLAKAGKGQSFFVEGEQGIGKTRFLEEIKFLSQLEGHKVLFIPLKSYEGKASPLVESFLDFVGDVERPTSSDESAKFKFFESIIEKLREKENAQRKIIVLIIDDLSLASSDDLAFLRYLVHSIGEDPIFIAGAYSSSTQNGFSDWLNELEKKPFVTKVVLPPLTLKETSQIVKAVLGRGTNLSRLAEWLRERSGGNPYLITELLYDLYEHDVLVFGESGWEFDEEALEEIDIPQGIHDLLKQKISKLKNLELEIMKVSALLKEPLDIDVLEGLFGEKPEIFTSLEKLRTSGYLRVAPDKKGSYLPENQILADIIIERIPEKEKRKLHKKIARYLENRLNETGDESLLFSLAYHYTESGEKDKSYYYLIRAGRRAKELHSLPKALDFFITALDLADELGKEEDKKELLLEVAWLEERNGYFEGALKHYKDALLYYKDEPEKKAEVLRHIGKLRLKREEIWEAFDSFEEAHKILSDLDSPTQIDVLNEIGWAYMSQGDYKKARSYFNFAAKLSQEKGGYGLEKIYYSLSVSYYYERKVKEALSYAEKGLKLAEGKGDPVLEERFYHHLGIIKRDTGNLREAEEHIKKSLELQKKNYDLYSLISELFTLGTLYRGFGNLSKAEEVMREALSYASKIGSATDEAKIFNDLANILYEKGELRKAKDLYEKSLEIYEKKNSEDLSVGVLY</sequence>
<dbReference type="Pfam" id="PF13191">
    <property type="entry name" value="AAA_16"/>
    <property type="match status" value="1"/>
</dbReference>
<dbReference type="Pfam" id="PF13424">
    <property type="entry name" value="TPR_12"/>
    <property type="match status" value="1"/>
</dbReference>
<dbReference type="CDD" id="cd14014">
    <property type="entry name" value="STKc_PknB_like"/>
    <property type="match status" value="1"/>
</dbReference>
<dbReference type="InterPro" id="IPR000719">
    <property type="entry name" value="Prot_kinase_dom"/>
</dbReference>
<dbReference type="Gene3D" id="3.40.50.300">
    <property type="entry name" value="P-loop containing nucleotide triphosphate hydrolases"/>
    <property type="match status" value="1"/>
</dbReference>
<feature type="repeat" description="TPR" evidence="1">
    <location>
        <begin position="863"/>
        <end position="896"/>
    </location>
</feature>
<keyword evidence="1" id="KW-0802">TPR repeat</keyword>
<organism evidence="3">
    <name type="scientific">candidate division WOR-3 bacterium</name>
    <dbReference type="NCBI Taxonomy" id="2052148"/>
    <lineage>
        <taxon>Bacteria</taxon>
        <taxon>Bacteria division WOR-3</taxon>
    </lineage>
</organism>
<dbReference type="Gene3D" id="1.25.40.10">
    <property type="entry name" value="Tetratricopeptide repeat domain"/>
    <property type="match status" value="2"/>
</dbReference>
<dbReference type="PANTHER" id="PTHR24348">
    <property type="entry name" value="SERINE/THREONINE-PROTEIN KINASE UNC-51-RELATED"/>
    <property type="match status" value="1"/>
</dbReference>
<evidence type="ECO:0000313" key="3">
    <source>
        <dbReference type="EMBL" id="HDM90335.1"/>
    </source>
</evidence>
<dbReference type="InterPro" id="IPR011009">
    <property type="entry name" value="Kinase-like_dom_sf"/>
</dbReference>
<dbReference type="InterPro" id="IPR008271">
    <property type="entry name" value="Ser/Thr_kinase_AS"/>
</dbReference>
<feature type="domain" description="Protein kinase" evidence="2">
    <location>
        <begin position="16"/>
        <end position="265"/>
    </location>
</feature>
<feature type="repeat" description="TPR" evidence="1">
    <location>
        <begin position="943"/>
        <end position="976"/>
    </location>
</feature>
<dbReference type="InterPro" id="IPR027417">
    <property type="entry name" value="P-loop_NTPase"/>
</dbReference>
<feature type="non-terminal residue" evidence="3">
    <location>
        <position position="987"/>
    </location>
</feature>
<dbReference type="InterPro" id="IPR019734">
    <property type="entry name" value="TPR_rpt"/>
</dbReference>
<dbReference type="Pfam" id="PF13181">
    <property type="entry name" value="TPR_8"/>
    <property type="match status" value="2"/>
</dbReference>
<proteinExistence type="predicted"/>
<dbReference type="InterPro" id="IPR041664">
    <property type="entry name" value="AAA_16"/>
</dbReference>
<dbReference type="PROSITE" id="PS50005">
    <property type="entry name" value="TPR"/>
    <property type="match status" value="3"/>
</dbReference>
<dbReference type="InterPro" id="IPR045269">
    <property type="entry name" value="Atg1-like"/>
</dbReference>
<dbReference type="SUPFAM" id="SSF52540">
    <property type="entry name" value="P-loop containing nucleoside triphosphate hydrolases"/>
    <property type="match status" value="1"/>
</dbReference>
<dbReference type="SMART" id="SM00028">
    <property type="entry name" value="TPR"/>
    <property type="match status" value="7"/>
</dbReference>
<dbReference type="PROSITE" id="PS00108">
    <property type="entry name" value="PROTEIN_KINASE_ST"/>
    <property type="match status" value="1"/>
</dbReference>
<reference evidence="3" key="1">
    <citation type="journal article" date="2020" name="mSystems">
        <title>Genome- and Community-Level Interaction Insights into Carbon Utilization and Element Cycling Functions of Hydrothermarchaeota in Hydrothermal Sediment.</title>
        <authorList>
            <person name="Zhou Z."/>
            <person name="Liu Y."/>
            <person name="Xu W."/>
            <person name="Pan J."/>
            <person name="Luo Z.H."/>
            <person name="Li M."/>
        </authorList>
    </citation>
    <scope>NUCLEOTIDE SEQUENCE [LARGE SCALE GENOMIC DNA]</scope>
    <source>
        <strain evidence="3">HyVt-237</strain>
    </source>
</reference>
<dbReference type="GO" id="GO:0005737">
    <property type="term" value="C:cytoplasm"/>
    <property type="evidence" value="ECO:0007669"/>
    <property type="project" value="TreeGrafter"/>
</dbReference>
<feature type="repeat" description="TPR" evidence="1">
    <location>
        <begin position="784"/>
        <end position="817"/>
    </location>
</feature>